<dbReference type="InterPro" id="IPR016135">
    <property type="entry name" value="UBQ-conjugating_enzyme/RWD"/>
</dbReference>
<keyword evidence="10" id="KW-0833">Ubl conjugation pathway</keyword>
<dbReference type="InterPro" id="IPR047548">
    <property type="entry name" value="Rcat_RBR_RNF14"/>
</dbReference>
<comment type="pathway">
    <text evidence="3">Protein modification; protein ubiquitination.</text>
</comment>
<dbReference type="Pfam" id="PF13445">
    <property type="entry name" value="zf-RING_UBOX"/>
    <property type="match status" value="1"/>
</dbReference>
<feature type="compositionally biased region" description="Acidic residues" evidence="16">
    <location>
        <begin position="381"/>
        <end position="390"/>
    </location>
</feature>
<evidence type="ECO:0000256" key="1">
    <source>
        <dbReference type="ARBA" id="ARBA00001798"/>
    </source>
</evidence>
<evidence type="ECO:0000313" key="21">
    <source>
        <dbReference type="Proteomes" id="UP000271241"/>
    </source>
</evidence>
<dbReference type="PROSITE" id="PS51873">
    <property type="entry name" value="TRIAD"/>
    <property type="match status" value="1"/>
</dbReference>
<keyword evidence="11" id="KW-0862">Zinc</keyword>
<organism evidence="20 21">
    <name type="scientific">Thamnocephalis sphaerospora</name>
    <dbReference type="NCBI Taxonomy" id="78915"/>
    <lineage>
        <taxon>Eukaryota</taxon>
        <taxon>Fungi</taxon>
        <taxon>Fungi incertae sedis</taxon>
        <taxon>Zoopagomycota</taxon>
        <taxon>Zoopagomycotina</taxon>
        <taxon>Zoopagomycetes</taxon>
        <taxon>Zoopagales</taxon>
        <taxon>Sigmoideomycetaceae</taxon>
        <taxon>Thamnocephalis</taxon>
    </lineage>
</organism>
<sequence length="500" mass="56766">MPAIAEIEAVATNHLAEQQEELLALEAIYPDRFNYRYHIDRNIGTAHVFVVAEDGEWWNIVTRNADRKGKEPELGEATGEMVLQVRHMPPVRIDFTLPPGYPYSTPPTVRLECEWIDDDALRATEALLRDAWAKERDMILFSWLDMLADIRSFAQLTDPLIVSNEIAWSIRSFDQMVREADFARTLYPCPVCMEEVRGSDCLRLACGHAFCAGCLTGYFSLMIQEGRLASLQCPSIECQPEPHKPDEPELRYLLGDALADRYAQLQTQRSLEADPTIVWCPRPTCQGPAHCDATVGDPNRRNGAMLAVCNQCYYSFCTGCNRGWHGPVSKCRLPDDAGIQVDLADEYASGYQEERRKLEQQYGRHTIRKLVRAQLGDDAISDADDGCDDDDPRKPRKTATDNAVQENETAASSARPRRIGRIAARRETRKWIHENTKRCPQCRSQIQKWHGCNRMQCFVCKGHFCWLCLKLLPITDPYSHYRSQGESKCAGLLFLGVDET</sequence>
<evidence type="ECO:0000313" key="20">
    <source>
        <dbReference type="EMBL" id="RKP08906.1"/>
    </source>
</evidence>
<evidence type="ECO:0000256" key="13">
    <source>
        <dbReference type="ARBA" id="ARBA00023136"/>
    </source>
</evidence>
<dbReference type="InterPro" id="IPR044066">
    <property type="entry name" value="TRIAD_supradom"/>
</dbReference>
<dbReference type="SMART" id="SM00647">
    <property type="entry name" value="IBR"/>
    <property type="match status" value="2"/>
</dbReference>
<evidence type="ECO:0000256" key="15">
    <source>
        <dbReference type="PROSITE-ProRule" id="PRU00175"/>
    </source>
</evidence>
<evidence type="ECO:0000259" key="18">
    <source>
        <dbReference type="PROSITE" id="PS50908"/>
    </source>
</evidence>
<evidence type="ECO:0000256" key="16">
    <source>
        <dbReference type="SAM" id="MobiDB-lite"/>
    </source>
</evidence>
<dbReference type="CDD" id="cd20354">
    <property type="entry name" value="Rcat_RBR_RNF14"/>
    <property type="match status" value="1"/>
</dbReference>
<dbReference type="GO" id="GO:0008270">
    <property type="term" value="F:zinc ion binding"/>
    <property type="evidence" value="ECO:0007669"/>
    <property type="project" value="UniProtKB-KW"/>
</dbReference>
<keyword evidence="5" id="KW-0808">Transferase</keyword>
<proteinExistence type="inferred from homology"/>
<feature type="domain" description="RING-type" evidence="17">
    <location>
        <begin position="189"/>
        <end position="234"/>
    </location>
</feature>
<dbReference type="InterPro" id="IPR006575">
    <property type="entry name" value="RWD_dom"/>
</dbReference>
<gene>
    <name evidence="20" type="ORF">THASP1DRAFT_29294</name>
</gene>
<evidence type="ECO:0000256" key="14">
    <source>
        <dbReference type="ARBA" id="ARBA00044508"/>
    </source>
</evidence>
<evidence type="ECO:0000256" key="8">
    <source>
        <dbReference type="ARBA" id="ARBA00022737"/>
    </source>
</evidence>
<dbReference type="InterPro" id="IPR002867">
    <property type="entry name" value="IBR_dom"/>
</dbReference>
<comment type="catalytic activity">
    <reaction evidence="1">
        <text>[E2 ubiquitin-conjugating enzyme]-S-ubiquitinyl-L-cysteine + [acceptor protein]-L-lysine = [E2 ubiquitin-conjugating enzyme]-L-cysteine + [acceptor protein]-N(6)-ubiquitinyl-L-lysine.</text>
        <dbReference type="EC" id="2.3.2.31"/>
    </reaction>
</comment>
<dbReference type="SMART" id="SM00184">
    <property type="entry name" value="RING"/>
    <property type="match status" value="1"/>
</dbReference>
<dbReference type="Gene3D" id="3.30.40.10">
    <property type="entry name" value="Zinc/RING finger domain, C3HC4 (zinc finger)"/>
    <property type="match status" value="1"/>
</dbReference>
<evidence type="ECO:0000256" key="7">
    <source>
        <dbReference type="ARBA" id="ARBA00022723"/>
    </source>
</evidence>
<dbReference type="GO" id="GO:0031090">
    <property type="term" value="C:organelle membrane"/>
    <property type="evidence" value="ECO:0007669"/>
    <property type="project" value="UniProtKB-ARBA"/>
</dbReference>
<dbReference type="PROSITE" id="PS50089">
    <property type="entry name" value="ZF_RING_2"/>
    <property type="match status" value="1"/>
</dbReference>
<dbReference type="AlphaFoldDB" id="A0A4P9XS27"/>
<dbReference type="FunFam" id="3.30.40.10:FF:000051">
    <property type="entry name" value="RBR-type E3 ubiquitin transferase"/>
    <property type="match status" value="1"/>
</dbReference>
<evidence type="ECO:0000256" key="12">
    <source>
        <dbReference type="ARBA" id="ARBA00022989"/>
    </source>
</evidence>
<dbReference type="STRING" id="78915.A0A4P9XS27"/>
<dbReference type="GO" id="GO:0016567">
    <property type="term" value="P:protein ubiquitination"/>
    <property type="evidence" value="ECO:0007669"/>
    <property type="project" value="InterPro"/>
</dbReference>
<keyword evidence="6" id="KW-0812">Transmembrane</keyword>
<dbReference type="CDD" id="cd23134">
    <property type="entry name" value="RING-HC_ITT1-like"/>
    <property type="match status" value="1"/>
</dbReference>
<dbReference type="InterPro" id="IPR001841">
    <property type="entry name" value="Znf_RING"/>
</dbReference>
<evidence type="ECO:0000259" key="19">
    <source>
        <dbReference type="PROSITE" id="PS51873"/>
    </source>
</evidence>
<feature type="compositionally biased region" description="Polar residues" evidence="16">
    <location>
        <begin position="400"/>
        <end position="409"/>
    </location>
</feature>
<evidence type="ECO:0000256" key="11">
    <source>
        <dbReference type="ARBA" id="ARBA00022833"/>
    </source>
</evidence>
<dbReference type="OrthoDB" id="1431934at2759"/>
<name>A0A4P9XS27_9FUNG</name>
<dbReference type="PROSITE" id="PS50908">
    <property type="entry name" value="RWD"/>
    <property type="match status" value="1"/>
</dbReference>
<feature type="domain" description="RING-type" evidence="19">
    <location>
        <begin position="185"/>
        <end position="493"/>
    </location>
</feature>
<dbReference type="CDD" id="cd20341">
    <property type="entry name" value="BRcat_RBR_RNF14"/>
    <property type="match status" value="1"/>
</dbReference>
<dbReference type="Gene3D" id="3.10.110.10">
    <property type="entry name" value="Ubiquitin Conjugating Enzyme"/>
    <property type="match status" value="1"/>
</dbReference>
<dbReference type="Gene3D" id="1.20.120.1750">
    <property type="match status" value="1"/>
</dbReference>
<evidence type="ECO:0000256" key="3">
    <source>
        <dbReference type="ARBA" id="ARBA00004906"/>
    </source>
</evidence>
<feature type="domain" description="RWD" evidence="18">
    <location>
        <begin position="20"/>
        <end position="154"/>
    </location>
</feature>
<dbReference type="SUPFAM" id="SSF54495">
    <property type="entry name" value="UBC-like"/>
    <property type="match status" value="1"/>
</dbReference>
<dbReference type="CDD" id="cd23820">
    <property type="entry name" value="RWD_RNF14"/>
    <property type="match status" value="1"/>
</dbReference>
<dbReference type="Pfam" id="PF01485">
    <property type="entry name" value="IBR"/>
    <property type="match status" value="1"/>
</dbReference>
<dbReference type="PANTHER" id="PTHR11685">
    <property type="entry name" value="RBR FAMILY RING FINGER AND IBR DOMAIN-CONTAINING"/>
    <property type="match status" value="1"/>
</dbReference>
<dbReference type="EC" id="2.3.2.31" evidence="4"/>
<evidence type="ECO:0000259" key="17">
    <source>
        <dbReference type="PROSITE" id="PS50089"/>
    </source>
</evidence>
<dbReference type="InterPro" id="IPR017907">
    <property type="entry name" value="Znf_RING_CS"/>
</dbReference>
<dbReference type="EMBL" id="KZ992559">
    <property type="protein sequence ID" value="RKP08906.1"/>
    <property type="molecule type" value="Genomic_DNA"/>
</dbReference>
<dbReference type="InterPro" id="IPR027370">
    <property type="entry name" value="Znf-RING_euk"/>
</dbReference>
<keyword evidence="21" id="KW-1185">Reference proteome</keyword>
<accession>A0A4P9XS27</accession>
<comment type="subcellular location">
    <subcellularLocation>
        <location evidence="2">Membrane</location>
        <topology evidence="2">Single-pass membrane protein</topology>
    </subcellularLocation>
</comment>
<protein>
    <recommendedName>
        <fullName evidence="4">RBR-type E3 ubiquitin transferase</fullName>
        <ecNumber evidence="4">2.3.2.31</ecNumber>
    </recommendedName>
</protein>
<keyword evidence="13" id="KW-0472">Membrane</keyword>
<dbReference type="InterPro" id="IPR013083">
    <property type="entry name" value="Znf_RING/FYVE/PHD"/>
</dbReference>
<evidence type="ECO:0000256" key="2">
    <source>
        <dbReference type="ARBA" id="ARBA00004167"/>
    </source>
</evidence>
<evidence type="ECO:0000256" key="10">
    <source>
        <dbReference type="ARBA" id="ARBA00022786"/>
    </source>
</evidence>
<evidence type="ECO:0000256" key="6">
    <source>
        <dbReference type="ARBA" id="ARBA00022692"/>
    </source>
</evidence>
<dbReference type="InterPro" id="IPR031127">
    <property type="entry name" value="E3_UB_ligase_RBR"/>
</dbReference>
<comment type="similarity">
    <text evidence="14">Belongs to the RBR family. RNF14 subfamily.</text>
</comment>
<evidence type="ECO:0000256" key="4">
    <source>
        <dbReference type="ARBA" id="ARBA00012251"/>
    </source>
</evidence>
<dbReference type="PROSITE" id="PS00518">
    <property type="entry name" value="ZF_RING_1"/>
    <property type="match status" value="1"/>
</dbReference>
<dbReference type="SUPFAM" id="SSF57850">
    <property type="entry name" value="RING/U-box"/>
    <property type="match status" value="3"/>
</dbReference>
<keyword evidence="12" id="KW-1133">Transmembrane helix</keyword>
<reference evidence="21" key="1">
    <citation type="journal article" date="2018" name="Nat. Microbiol.">
        <title>Leveraging single-cell genomics to expand the fungal tree of life.</title>
        <authorList>
            <person name="Ahrendt S.R."/>
            <person name="Quandt C.A."/>
            <person name="Ciobanu D."/>
            <person name="Clum A."/>
            <person name="Salamov A."/>
            <person name="Andreopoulos B."/>
            <person name="Cheng J.F."/>
            <person name="Woyke T."/>
            <person name="Pelin A."/>
            <person name="Henrissat B."/>
            <person name="Reynolds N.K."/>
            <person name="Benny G.L."/>
            <person name="Smith M.E."/>
            <person name="James T.Y."/>
            <person name="Grigoriev I.V."/>
        </authorList>
    </citation>
    <scope>NUCLEOTIDE SEQUENCE [LARGE SCALE GENOMIC DNA]</scope>
    <source>
        <strain evidence="21">RSA 1356</strain>
    </source>
</reference>
<keyword evidence="7" id="KW-0479">Metal-binding</keyword>
<evidence type="ECO:0000256" key="5">
    <source>
        <dbReference type="ARBA" id="ARBA00022679"/>
    </source>
</evidence>
<keyword evidence="9 15" id="KW-0863">Zinc-finger</keyword>
<feature type="region of interest" description="Disordered" evidence="16">
    <location>
        <begin position="381"/>
        <end position="419"/>
    </location>
</feature>
<dbReference type="Pfam" id="PF22191">
    <property type="entry name" value="IBR_1"/>
    <property type="match status" value="1"/>
</dbReference>
<evidence type="ECO:0000256" key="9">
    <source>
        <dbReference type="ARBA" id="ARBA00022771"/>
    </source>
</evidence>
<dbReference type="GO" id="GO:0061630">
    <property type="term" value="F:ubiquitin protein ligase activity"/>
    <property type="evidence" value="ECO:0007669"/>
    <property type="project" value="UniProtKB-EC"/>
</dbReference>
<keyword evidence="8" id="KW-0677">Repeat</keyword>
<dbReference type="Proteomes" id="UP000271241">
    <property type="component" value="Unassembled WGS sequence"/>
</dbReference>
<dbReference type="GO" id="GO:0005737">
    <property type="term" value="C:cytoplasm"/>
    <property type="evidence" value="ECO:0007669"/>
    <property type="project" value="UniProtKB-ARBA"/>
</dbReference>
<dbReference type="Pfam" id="PF05773">
    <property type="entry name" value="RWD"/>
    <property type="match status" value="1"/>
</dbReference>